<dbReference type="InterPro" id="IPR055768">
    <property type="entry name" value="DUF7344"/>
</dbReference>
<dbReference type="RefSeq" id="WP_163485422.1">
    <property type="nucleotide sequence ID" value="NZ_CP048739.1"/>
</dbReference>
<organism evidence="2 3">
    <name type="scientific">Halogeometricum borinquense</name>
    <dbReference type="NCBI Taxonomy" id="60847"/>
    <lineage>
        <taxon>Archaea</taxon>
        <taxon>Methanobacteriati</taxon>
        <taxon>Methanobacteriota</taxon>
        <taxon>Stenosarchaea group</taxon>
        <taxon>Halobacteria</taxon>
        <taxon>Halobacteriales</taxon>
        <taxon>Haloferacaceae</taxon>
        <taxon>Halogeometricum</taxon>
    </lineage>
</organism>
<accession>A0A6C0UDA6</accession>
<evidence type="ECO:0000259" key="1">
    <source>
        <dbReference type="Pfam" id="PF24035"/>
    </source>
</evidence>
<dbReference type="EMBL" id="CP048739">
    <property type="protein sequence ID" value="QIB73326.1"/>
    <property type="molecule type" value="Genomic_DNA"/>
</dbReference>
<dbReference type="AlphaFoldDB" id="A0A6C0UDA6"/>
<dbReference type="GeneID" id="44078321"/>
<dbReference type="Gene3D" id="1.10.10.10">
    <property type="entry name" value="Winged helix-like DNA-binding domain superfamily/Winged helix DNA-binding domain"/>
    <property type="match status" value="1"/>
</dbReference>
<evidence type="ECO:0000313" key="3">
    <source>
        <dbReference type="Proteomes" id="UP000465846"/>
    </source>
</evidence>
<name>A0A6C0UDA6_9EURY</name>
<dbReference type="Pfam" id="PF24035">
    <property type="entry name" value="DUF7344"/>
    <property type="match status" value="1"/>
</dbReference>
<dbReference type="InterPro" id="IPR036388">
    <property type="entry name" value="WH-like_DNA-bd_sf"/>
</dbReference>
<sequence>MTRDSVVDGRFVAFADVVRRRLLYYLCSSSSDDNEIAFETLVSRLADDDTFGSHTRAQMRLNLVHVHLPKLEQANLIEHGDGTVRLVVAPDVVTRSLELAHRFDSI</sequence>
<reference evidence="2 3" key="1">
    <citation type="submission" date="2020-02" db="EMBL/GenBank/DDBJ databases">
        <title>Whole genome sequence of Halogeometricum borinquense strain wsp4.</title>
        <authorList>
            <person name="Verma D.K."/>
            <person name="Gopal K."/>
            <person name="Prasad E.S."/>
        </authorList>
    </citation>
    <scope>NUCLEOTIDE SEQUENCE [LARGE SCALE GENOMIC DNA]</scope>
    <source>
        <strain evidence="3">wsp4</strain>
    </source>
</reference>
<feature type="domain" description="DUF7344" evidence="1">
    <location>
        <begin position="18"/>
        <end position="79"/>
    </location>
</feature>
<gene>
    <name evidence="2" type="ORF">G3I44_02930</name>
</gene>
<evidence type="ECO:0000313" key="2">
    <source>
        <dbReference type="EMBL" id="QIB73326.1"/>
    </source>
</evidence>
<proteinExistence type="predicted"/>
<dbReference type="Proteomes" id="UP000465846">
    <property type="component" value="Chromosome"/>
</dbReference>
<protein>
    <recommendedName>
        <fullName evidence="1">DUF7344 domain-containing protein</fullName>
    </recommendedName>
</protein>